<organism evidence="2 3">
    <name type="scientific">Candidatus Carbonibacillus altaicus</name>
    <dbReference type="NCBI Taxonomy" id="2163959"/>
    <lineage>
        <taxon>Bacteria</taxon>
        <taxon>Bacillati</taxon>
        <taxon>Bacillota</taxon>
        <taxon>Bacilli</taxon>
        <taxon>Bacillales</taxon>
        <taxon>Candidatus Carbonibacillus</taxon>
    </lineage>
</organism>
<keyword evidence="1" id="KW-0472">Membrane</keyword>
<gene>
    <name evidence="2" type="ORF">BSOLF_1500</name>
</gene>
<name>A0A2R6XZ95_9BACL</name>
<reference evidence="3" key="1">
    <citation type="journal article" date="2018" name="Sci. Rep.">
        <title>Lignite coal burning seam in the remote Altai Mountains harbors a hydrogen-driven thermophilic microbial community.</title>
        <authorList>
            <person name="Kadnikov V.V."/>
            <person name="Mardanov A.V."/>
            <person name="Ivasenko D.A."/>
            <person name="Antsiferov D.V."/>
            <person name="Beletsky A.V."/>
            <person name="Karnachuk O.V."/>
            <person name="Ravin N.V."/>
        </authorList>
    </citation>
    <scope>NUCLEOTIDE SEQUENCE [LARGE SCALE GENOMIC DNA]</scope>
</reference>
<evidence type="ECO:0000313" key="3">
    <source>
        <dbReference type="Proteomes" id="UP000244338"/>
    </source>
</evidence>
<keyword evidence="1" id="KW-1133">Transmembrane helix</keyword>
<feature type="transmembrane region" description="Helical" evidence="1">
    <location>
        <begin position="12"/>
        <end position="34"/>
    </location>
</feature>
<keyword evidence="1" id="KW-0812">Transmembrane</keyword>
<comment type="caution">
    <text evidence="2">The sequence shown here is derived from an EMBL/GenBank/DDBJ whole genome shotgun (WGS) entry which is preliminary data.</text>
</comment>
<evidence type="ECO:0000256" key="1">
    <source>
        <dbReference type="SAM" id="Phobius"/>
    </source>
</evidence>
<dbReference type="Proteomes" id="UP000244338">
    <property type="component" value="Unassembled WGS sequence"/>
</dbReference>
<accession>A0A2R6XZ95</accession>
<dbReference type="AlphaFoldDB" id="A0A2R6XZ95"/>
<protein>
    <submittedName>
        <fullName evidence="2">Uncharacterized protein</fullName>
    </submittedName>
</protein>
<sequence>MIWPNFPINRFFIHMTISLLPPFVLIQIFGYPIISSRS</sequence>
<proteinExistence type="predicted"/>
<evidence type="ECO:0000313" key="2">
    <source>
        <dbReference type="EMBL" id="PTQ55757.1"/>
    </source>
</evidence>
<dbReference type="EMBL" id="PEBX01000076">
    <property type="protein sequence ID" value="PTQ55757.1"/>
    <property type="molecule type" value="Genomic_DNA"/>
</dbReference>